<protein>
    <submittedName>
        <fullName evidence="2">Uncharacterized protein</fullName>
    </submittedName>
</protein>
<organism evidence="2 3">
    <name type="scientific">Orbilia ellipsospora</name>
    <dbReference type="NCBI Taxonomy" id="2528407"/>
    <lineage>
        <taxon>Eukaryota</taxon>
        <taxon>Fungi</taxon>
        <taxon>Dikarya</taxon>
        <taxon>Ascomycota</taxon>
        <taxon>Pezizomycotina</taxon>
        <taxon>Orbiliomycetes</taxon>
        <taxon>Orbiliales</taxon>
        <taxon>Orbiliaceae</taxon>
        <taxon>Orbilia</taxon>
    </lineage>
</organism>
<keyword evidence="3" id="KW-1185">Reference proteome</keyword>
<evidence type="ECO:0000256" key="1">
    <source>
        <dbReference type="SAM" id="MobiDB-lite"/>
    </source>
</evidence>
<name>A0AAV9X7Z1_9PEZI</name>
<sequence>MPADEVLPRFQIRPSADGDPFHQTILHSHDYQPAEPTYLKTRSKHPDEYSIALLDAYIPDILFAQVVARPTISTPSLSLDEIRRQNNGGAPVLPTITLPTAFTIQLYNPESQVTVRQKTSKWTGSYWEFTLPRHSFRQPTGSRLDAQVAKNSALPPTDVSTFRWRKDGGVVSKTSLRCTMLSTAATSGDKNARKKGGAEPDITVAIMDKFKDVTIYEPSLHRVDVEDKKGLELVLVLTASVIADIYFMPPSSTFNIGVQTAVKTSTSPNVRPQRPLPTVIPGVGVNGDGRRRSNSISPISPTGGLLSRPPSNNAPTVVNNGVLRDTAALQRQQAAESRRRAEEEQRRAREAAKEEEKTRKMLALEEKERKKREAQVNAETEKIRKQFGNDALAWERLKQQQQSTPQYQGYYGHQRGQSVQSPPSSFQSPPQQPPRPPVIFEPVHSQPTQQYAPPRRHSQQLPPRQPLYPVSESHQARPPQGQFLAPPSAFPQQPQQQVKKKSSFLGLFGGGNSGLAKKKSSFF</sequence>
<proteinExistence type="predicted"/>
<feature type="region of interest" description="Disordered" evidence="1">
    <location>
        <begin position="399"/>
        <end position="523"/>
    </location>
</feature>
<evidence type="ECO:0000313" key="2">
    <source>
        <dbReference type="EMBL" id="KAK6537172.1"/>
    </source>
</evidence>
<feature type="compositionally biased region" description="Pro residues" evidence="1">
    <location>
        <begin position="430"/>
        <end position="439"/>
    </location>
</feature>
<feature type="compositionally biased region" description="Basic and acidic residues" evidence="1">
    <location>
        <begin position="336"/>
        <end position="382"/>
    </location>
</feature>
<evidence type="ECO:0000313" key="3">
    <source>
        <dbReference type="Proteomes" id="UP001365542"/>
    </source>
</evidence>
<accession>A0AAV9X7Z1</accession>
<feature type="compositionally biased region" description="Polar residues" evidence="1">
    <location>
        <begin position="309"/>
        <end position="319"/>
    </location>
</feature>
<feature type="compositionally biased region" description="Low complexity" evidence="1">
    <location>
        <begin position="482"/>
        <end position="497"/>
    </location>
</feature>
<dbReference type="EMBL" id="JAVHJO010000009">
    <property type="protein sequence ID" value="KAK6537172.1"/>
    <property type="molecule type" value="Genomic_DNA"/>
</dbReference>
<gene>
    <name evidence="2" type="ORF">TWF694_011369</name>
</gene>
<reference evidence="2 3" key="1">
    <citation type="submission" date="2019-10" db="EMBL/GenBank/DDBJ databases">
        <authorList>
            <person name="Palmer J.M."/>
        </authorList>
    </citation>
    <scope>NUCLEOTIDE SEQUENCE [LARGE SCALE GENOMIC DNA]</scope>
    <source>
        <strain evidence="2 3">TWF694</strain>
    </source>
</reference>
<comment type="caution">
    <text evidence="2">The sequence shown here is derived from an EMBL/GenBank/DDBJ whole genome shotgun (WGS) entry which is preliminary data.</text>
</comment>
<dbReference type="Proteomes" id="UP001365542">
    <property type="component" value="Unassembled WGS sequence"/>
</dbReference>
<dbReference type="AlphaFoldDB" id="A0AAV9X7Z1"/>
<feature type="region of interest" description="Disordered" evidence="1">
    <location>
        <begin position="265"/>
        <end position="382"/>
    </location>
</feature>
<feature type="compositionally biased region" description="Low complexity" evidence="1">
    <location>
        <begin position="399"/>
        <end position="429"/>
    </location>
</feature>